<evidence type="ECO:0000259" key="1">
    <source>
        <dbReference type="Pfam" id="PF19783"/>
    </source>
</evidence>
<dbReference type="Pfam" id="PF19783">
    <property type="entry name" value="DUF6268"/>
    <property type="match status" value="1"/>
</dbReference>
<sequence>MNRFRAFIQAPIPIKEDYLVFGGEYRKTDLDFKEDIPFEYNRLESTQRIDATLGYIKKIKASNWRLAFRGGIRLTSNFERSLVQDDLIYIGAVYAINDVKQRDENGTVIGKPYRWIFGLVYTSTPGRNFPLPLINFFRKPNDTWSYTLGVPKTLLRYSFNDKHHLHAFASLDNHFANIQNNIRIDNVNRVGENISMTNVTLGLGYEFYFTDHLQYYLYVGHTVYNEYRIRDNNRDDVYVIENDNTWYIRSGLKFKI</sequence>
<proteinExistence type="predicted"/>
<accession>A0ABW5SG36</accession>
<gene>
    <name evidence="2" type="ORF">ACFSQ0_11710</name>
</gene>
<dbReference type="InterPro" id="IPR046235">
    <property type="entry name" value="DUF6268"/>
</dbReference>
<reference evidence="3" key="1">
    <citation type="journal article" date="2019" name="Int. J. Syst. Evol. Microbiol.">
        <title>The Global Catalogue of Microorganisms (GCM) 10K type strain sequencing project: providing services to taxonomists for standard genome sequencing and annotation.</title>
        <authorList>
            <consortium name="The Broad Institute Genomics Platform"/>
            <consortium name="The Broad Institute Genome Sequencing Center for Infectious Disease"/>
            <person name="Wu L."/>
            <person name="Ma J."/>
        </authorList>
    </citation>
    <scope>NUCLEOTIDE SEQUENCE [LARGE SCALE GENOMIC DNA]</scope>
    <source>
        <strain evidence="3">KCTC 42255</strain>
    </source>
</reference>
<protein>
    <submittedName>
        <fullName evidence="2">DUF6268 family outer membrane beta-barrel protein</fullName>
    </submittedName>
</protein>
<evidence type="ECO:0000313" key="2">
    <source>
        <dbReference type="EMBL" id="MFD2698661.1"/>
    </source>
</evidence>
<feature type="domain" description="DUF6268" evidence="1">
    <location>
        <begin position="52"/>
        <end position="254"/>
    </location>
</feature>
<keyword evidence="3" id="KW-1185">Reference proteome</keyword>
<name>A0ABW5SG36_9FLAO</name>
<comment type="caution">
    <text evidence="2">The sequence shown here is derived from an EMBL/GenBank/DDBJ whole genome shotgun (WGS) entry which is preliminary data.</text>
</comment>
<organism evidence="2 3">
    <name type="scientific">Mesonia sediminis</name>
    <dbReference type="NCBI Taxonomy" id="1703946"/>
    <lineage>
        <taxon>Bacteria</taxon>
        <taxon>Pseudomonadati</taxon>
        <taxon>Bacteroidota</taxon>
        <taxon>Flavobacteriia</taxon>
        <taxon>Flavobacteriales</taxon>
        <taxon>Flavobacteriaceae</taxon>
        <taxon>Mesonia</taxon>
    </lineage>
</organism>
<dbReference type="EMBL" id="JBHULZ010000041">
    <property type="protein sequence ID" value="MFD2698661.1"/>
    <property type="molecule type" value="Genomic_DNA"/>
</dbReference>
<evidence type="ECO:0000313" key="3">
    <source>
        <dbReference type="Proteomes" id="UP001597357"/>
    </source>
</evidence>
<dbReference type="RefSeq" id="WP_379048475.1">
    <property type="nucleotide sequence ID" value="NZ_JBHULZ010000041.1"/>
</dbReference>
<dbReference type="Proteomes" id="UP001597357">
    <property type="component" value="Unassembled WGS sequence"/>
</dbReference>